<protein>
    <submittedName>
        <fullName evidence="6">SMC-Scp complex subunit ScpB</fullName>
    </submittedName>
</protein>
<comment type="caution">
    <text evidence="6">The sequence shown here is derived from an EMBL/GenBank/DDBJ whole genome shotgun (WGS) entry which is preliminary data.</text>
</comment>
<dbReference type="Proteomes" id="UP000650424">
    <property type="component" value="Unassembled WGS sequence"/>
</dbReference>
<keyword evidence="1" id="KW-0963">Cytoplasm</keyword>
<name>A0ABR6ZW43_9BURK</name>
<evidence type="ECO:0000256" key="4">
    <source>
        <dbReference type="ARBA" id="ARBA00023306"/>
    </source>
</evidence>
<evidence type="ECO:0000256" key="5">
    <source>
        <dbReference type="SAM" id="MobiDB-lite"/>
    </source>
</evidence>
<dbReference type="InterPro" id="IPR005234">
    <property type="entry name" value="ScpB_csome_segregation"/>
</dbReference>
<gene>
    <name evidence="6" type="primary">scpB</name>
    <name evidence="6" type="ORF">H8L32_21625</name>
</gene>
<reference evidence="6 7" key="1">
    <citation type="submission" date="2020-08" db="EMBL/GenBank/DDBJ databases">
        <title>Novel species isolated from subtropical streams in China.</title>
        <authorList>
            <person name="Lu H."/>
        </authorList>
    </citation>
    <scope>NUCLEOTIDE SEQUENCE [LARGE SCALE GENOMIC DNA]</scope>
    <source>
        <strain evidence="6 7">CY18W</strain>
    </source>
</reference>
<keyword evidence="3" id="KW-0159">Chromosome partition</keyword>
<accession>A0ABR6ZW43</accession>
<evidence type="ECO:0000313" key="7">
    <source>
        <dbReference type="Proteomes" id="UP000650424"/>
    </source>
</evidence>
<dbReference type="PANTHER" id="PTHR34298">
    <property type="entry name" value="SEGREGATION AND CONDENSATION PROTEIN B"/>
    <property type="match status" value="1"/>
</dbReference>
<dbReference type="PANTHER" id="PTHR34298:SF2">
    <property type="entry name" value="SEGREGATION AND CONDENSATION PROTEIN B"/>
    <property type="match status" value="1"/>
</dbReference>
<organism evidence="6 7">
    <name type="scientific">Undibacterium hunanense</name>
    <dbReference type="NCBI Taxonomy" id="2762292"/>
    <lineage>
        <taxon>Bacteria</taxon>
        <taxon>Pseudomonadati</taxon>
        <taxon>Pseudomonadota</taxon>
        <taxon>Betaproteobacteria</taxon>
        <taxon>Burkholderiales</taxon>
        <taxon>Oxalobacteraceae</taxon>
        <taxon>Undibacterium</taxon>
    </lineage>
</organism>
<evidence type="ECO:0000256" key="1">
    <source>
        <dbReference type="ARBA" id="ARBA00022490"/>
    </source>
</evidence>
<dbReference type="InterPro" id="IPR036390">
    <property type="entry name" value="WH_DNA-bd_sf"/>
</dbReference>
<keyword evidence="2" id="KW-0132">Cell division</keyword>
<dbReference type="Gene3D" id="1.10.10.10">
    <property type="entry name" value="Winged helix-like DNA-binding domain superfamily/Winged helix DNA-binding domain"/>
    <property type="match status" value="2"/>
</dbReference>
<dbReference type="RefSeq" id="WP_186949347.1">
    <property type="nucleotide sequence ID" value="NZ_JACOGF010000013.1"/>
</dbReference>
<sequence>MNTAEAKRVLETALLCAPEPLTVNTMKKLFQDADDQGDVVGADTIKLMLEGLRNDWSDKGIELVALSTGWRFQSKPEMRAYIDRLNPEKPPKYSRATLETLAIIAYRQPVTRGDIEEIRGVTVASQMIKTLEDRGWIESIGHRDVPGRPSLFATTKQFLDDLGLSSLDQLPPLQQVTKDAAEEAVPELTALDEGMFAAVNEADAENAADSAKAAEVNADEADVAGSVADDVASSEVVPNEVEAGQAAAELVLVEDVTAAPDLDVKAGQEVVADQALDISATDIVADSDAEVRLALATESVPATEEHVVEQEQAVEQAASVPEVADVVAGASIMESGEELSDVGGEAQNLTELRDQVADVAAPDSLPGAADSQLPPLELKNESNES</sequence>
<dbReference type="EMBL" id="JACOGF010000013">
    <property type="protein sequence ID" value="MBC3920082.1"/>
    <property type="molecule type" value="Genomic_DNA"/>
</dbReference>
<dbReference type="NCBIfam" id="TIGR00281">
    <property type="entry name" value="SMC-Scp complex subunit ScpB"/>
    <property type="match status" value="1"/>
</dbReference>
<dbReference type="SUPFAM" id="SSF46785">
    <property type="entry name" value="Winged helix' DNA-binding domain"/>
    <property type="match status" value="2"/>
</dbReference>
<proteinExistence type="predicted"/>
<evidence type="ECO:0000256" key="3">
    <source>
        <dbReference type="ARBA" id="ARBA00022829"/>
    </source>
</evidence>
<dbReference type="Pfam" id="PF04079">
    <property type="entry name" value="SMC_ScpB"/>
    <property type="match status" value="1"/>
</dbReference>
<evidence type="ECO:0000256" key="2">
    <source>
        <dbReference type="ARBA" id="ARBA00022618"/>
    </source>
</evidence>
<feature type="region of interest" description="Disordered" evidence="5">
    <location>
        <begin position="361"/>
        <end position="385"/>
    </location>
</feature>
<keyword evidence="7" id="KW-1185">Reference proteome</keyword>
<dbReference type="InterPro" id="IPR036388">
    <property type="entry name" value="WH-like_DNA-bd_sf"/>
</dbReference>
<evidence type="ECO:0000313" key="6">
    <source>
        <dbReference type="EMBL" id="MBC3920082.1"/>
    </source>
</evidence>
<keyword evidence="4" id="KW-0131">Cell cycle</keyword>